<protein>
    <submittedName>
        <fullName evidence="3">Acyltransferase</fullName>
    </submittedName>
    <submittedName>
        <fullName evidence="4">Peptidoglycan/LPS O-acetylase OafA/YrhL</fullName>
    </submittedName>
</protein>
<evidence type="ECO:0000259" key="2">
    <source>
        <dbReference type="Pfam" id="PF01757"/>
    </source>
</evidence>
<gene>
    <name evidence="4" type="ORF">DFR51_3275</name>
    <name evidence="3" type="ORF">SmB9_29880</name>
</gene>
<evidence type="ECO:0000313" key="3">
    <source>
        <dbReference type="EMBL" id="BBE35330.1"/>
    </source>
</evidence>
<dbReference type="InterPro" id="IPR002656">
    <property type="entry name" value="Acyl_transf_3_dom"/>
</dbReference>
<keyword evidence="6" id="KW-1185">Reference proteome</keyword>
<dbReference type="AlphaFoldDB" id="A0AAD1D7Z4"/>
<dbReference type="GO" id="GO:0016747">
    <property type="term" value="F:acyltransferase activity, transferring groups other than amino-acyl groups"/>
    <property type="evidence" value="ECO:0007669"/>
    <property type="project" value="InterPro"/>
</dbReference>
<feature type="transmembrane region" description="Helical" evidence="1">
    <location>
        <begin position="300"/>
        <end position="323"/>
    </location>
</feature>
<dbReference type="EMBL" id="RBWX01000010">
    <property type="protein sequence ID" value="RKS86563.1"/>
    <property type="molecule type" value="Genomic_DNA"/>
</dbReference>
<name>A0AAD1D7Z4_SPHMI</name>
<keyword evidence="1" id="KW-1133">Transmembrane helix</keyword>
<proteinExistence type="predicted"/>
<dbReference type="Proteomes" id="UP000276029">
    <property type="component" value="Unassembled WGS sequence"/>
</dbReference>
<feature type="transmembrane region" description="Helical" evidence="1">
    <location>
        <begin position="270"/>
        <end position="288"/>
    </location>
</feature>
<feature type="domain" description="Acyltransferase 3" evidence="2">
    <location>
        <begin position="15"/>
        <end position="320"/>
    </location>
</feature>
<feature type="transmembrane region" description="Helical" evidence="1">
    <location>
        <begin position="200"/>
        <end position="222"/>
    </location>
</feature>
<feature type="transmembrane region" description="Helical" evidence="1">
    <location>
        <begin position="242"/>
        <end position="263"/>
    </location>
</feature>
<keyword evidence="3" id="KW-0808">Transferase</keyword>
<evidence type="ECO:0000313" key="5">
    <source>
        <dbReference type="Proteomes" id="UP000275727"/>
    </source>
</evidence>
<dbReference type="Proteomes" id="UP000275727">
    <property type="component" value="Chromosome"/>
</dbReference>
<reference evidence="4 6" key="2">
    <citation type="submission" date="2018-10" db="EMBL/GenBank/DDBJ databases">
        <title>Genomic Encyclopedia of Type Strains, Phase IV (KMG-IV): sequencing the most valuable type-strain genomes for metagenomic binning, comparative biology and taxonomic classification.</title>
        <authorList>
            <person name="Goeker M."/>
        </authorList>
    </citation>
    <scope>NUCLEOTIDE SEQUENCE [LARGE SCALE GENOMIC DNA]</scope>
    <source>
        <strain evidence="4 6">DSM 19791</strain>
    </source>
</reference>
<dbReference type="RefSeq" id="WP_121053077.1">
    <property type="nucleotide sequence ID" value="NZ_AP018711.1"/>
</dbReference>
<keyword evidence="1" id="KW-0472">Membrane</keyword>
<evidence type="ECO:0000256" key="1">
    <source>
        <dbReference type="SAM" id="Phobius"/>
    </source>
</evidence>
<feature type="transmembrane region" description="Helical" evidence="1">
    <location>
        <begin position="85"/>
        <end position="103"/>
    </location>
</feature>
<feature type="transmembrane region" description="Helical" evidence="1">
    <location>
        <begin position="12"/>
        <end position="34"/>
    </location>
</feature>
<accession>A0AAD1D7Z4</accession>
<reference evidence="3 5" key="1">
    <citation type="submission" date="2018-06" db="EMBL/GenBank/DDBJ databases">
        <title>Complete Genome Sequence of the Microcystin-Degrading Bacterium Sphingosinicella microcystinivorans Strain B-9.</title>
        <authorList>
            <person name="Jin H."/>
            <person name="Nishizawa T."/>
            <person name="Guo Y."/>
            <person name="Nishizawa A."/>
            <person name="Park H."/>
            <person name="Kato H."/>
            <person name="Tsuji K."/>
            <person name="Harada K."/>
        </authorList>
    </citation>
    <scope>NUCLEOTIDE SEQUENCE [LARGE SCALE GENOMIC DNA]</scope>
    <source>
        <strain evidence="3 5">B9</strain>
    </source>
</reference>
<organism evidence="3 5">
    <name type="scientific">Sphingosinicella microcystinivorans</name>
    <dbReference type="NCBI Taxonomy" id="335406"/>
    <lineage>
        <taxon>Bacteria</taxon>
        <taxon>Pseudomonadati</taxon>
        <taxon>Pseudomonadota</taxon>
        <taxon>Alphaproteobacteria</taxon>
        <taxon>Sphingomonadales</taxon>
        <taxon>Sphingosinicellaceae</taxon>
        <taxon>Sphingosinicella</taxon>
    </lineage>
</organism>
<feature type="transmembrane region" description="Helical" evidence="1">
    <location>
        <begin position="160"/>
        <end position="188"/>
    </location>
</feature>
<dbReference type="KEGG" id="smic:SmB9_29880"/>
<dbReference type="EMBL" id="AP018711">
    <property type="protein sequence ID" value="BBE35330.1"/>
    <property type="molecule type" value="Genomic_DNA"/>
</dbReference>
<sequence>MSTISPLADRAFSLYLDTWRFIAAITVVIAHMNMDGFDFPLKTPNAFSHEAVIVFFVLSGLVIAHSTFEGGRDWKAYLFARASRLYAVVLPAIALSLACAALVGKGWTAWDLVSSLLFLNEVWLNPAKLPLNGPFWSLCFEAFYYTLFGIWIFAKGPARYVAFAIVAVAAGPAILALSPAWLCGVWLYYNAHKISLRGNYAVAIISLGLIFVIVLSGATMTIRAWMFDLTPYWYVMRQATRIVTDIIIAGLFTVHLLAVRNIVPEILTRYASTVRYLAGGTFTIYLFHRPIMQAFDKPGYGPLASIATFVAIVGFCLLISGSLEKKRTRILRERLPRISFA</sequence>
<keyword evidence="3" id="KW-0012">Acyltransferase</keyword>
<evidence type="ECO:0000313" key="6">
    <source>
        <dbReference type="Proteomes" id="UP000276029"/>
    </source>
</evidence>
<dbReference type="Pfam" id="PF01757">
    <property type="entry name" value="Acyl_transf_3"/>
    <property type="match status" value="1"/>
</dbReference>
<keyword evidence="1" id="KW-0812">Transmembrane</keyword>
<feature type="transmembrane region" description="Helical" evidence="1">
    <location>
        <begin position="46"/>
        <end position="64"/>
    </location>
</feature>
<evidence type="ECO:0000313" key="4">
    <source>
        <dbReference type="EMBL" id="RKS86563.1"/>
    </source>
</evidence>